<dbReference type="InterPro" id="IPR032830">
    <property type="entry name" value="XPB/Ssl2_N"/>
</dbReference>
<gene>
    <name evidence="2" type="ORF">FJ657_06660</name>
</gene>
<keyword evidence="3" id="KW-1185">Reference proteome</keyword>
<evidence type="ECO:0000313" key="2">
    <source>
        <dbReference type="EMBL" id="TPW75564.1"/>
    </source>
</evidence>
<protein>
    <recommendedName>
        <fullName evidence="1">Helicase XPB/Ssl2 N-terminal domain-containing protein</fullName>
    </recommendedName>
</protein>
<dbReference type="Pfam" id="PF13625">
    <property type="entry name" value="Helicase_C_3"/>
    <property type="match status" value="1"/>
</dbReference>
<dbReference type="AlphaFoldDB" id="A0A506XS51"/>
<comment type="caution">
    <text evidence="2">The sequence shown here is derived from an EMBL/GenBank/DDBJ whole genome shotgun (WGS) entry which is preliminary data.</text>
</comment>
<dbReference type="OrthoDB" id="3415124at2"/>
<evidence type="ECO:0000313" key="3">
    <source>
        <dbReference type="Proteomes" id="UP000316252"/>
    </source>
</evidence>
<name>A0A506XS51_9MICO</name>
<accession>A0A506XS51</accession>
<feature type="domain" description="Helicase XPB/Ssl2 N-terminal" evidence="1">
    <location>
        <begin position="352"/>
        <end position="482"/>
    </location>
</feature>
<dbReference type="RefSeq" id="WP_141162925.1">
    <property type="nucleotide sequence ID" value="NZ_VHQG01000002.1"/>
</dbReference>
<reference evidence="2 3" key="1">
    <citation type="submission" date="2019-06" db="EMBL/GenBank/DDBJ databases">
        <authorList>
            <person name="Li F."/>
        </authorList>
    </citation>
    <scope>NUCLEOTIDE SEQUENCE [LARGE SCALE GENOMIC DNA]</scope>
    <source>
        <strain evidence="2 3">10F1D-1</strain>
    </source>
</reference>
<dbReference type="Proteomes" id="UP000316252">
    <property type="component" value="Unassembled WGS sequence"/>
</dbReference>
<proteinExistence type="predicted"/>
<evidence type="ECO:0000259" key="1">
    <source>
        <dbReference type="Pfam" id="PF13625"/>
    </source>
</evidence>
<dbReference type="EMBL" id="VHQG01000002">
    <property type="protein sequence ID" value="TPW75564.1"/>
    <property type="molecule type" value="Genomic_DNA"/>
</dbReference>
<sequence length="633" mass="67259">MPAASSSALALAARLRALDDDALLRLLREREVRSAGIRDWFDLAEALLERPSVQRALEGLDRHALAVLAGAAELSAAGRAPTVEQLADRIGSDSTEVRHRAAVLAELGLAAVESDRVAPWDGVAEQLAAWPSFDLPSAEELIWTPAPGALVPVADADRDAVDRLAGERAFAATGRVTELVAELQREPARRLAKGGIALPETRRLSAAIGAEQDDLTPLLDLAQRAELIGDDGAVLAVTAAGAEWLGLDDAERWSTLAAAWIARLAPDVRRLLEERAAAEWDDGLLHYLAWLYPGSAERMLRRVESARAHARLLGITVDATPSGPGRALLIEGVAAARDRVAALFPEHVEQVYLQHDLSIIAPGPLRADLDGRLRSMADVEARGLASTYRITAASLGRALARGETGDTIRDFLSGISLTGIPQPLDYLVRDTAERFGALRVGAIAEADRPADAGARSYVRSDDAALLRQLTVDASLGSLALIRSGEHRAVSRVEASVLFWSIVDARYPAVLEDAAGVIQPASRRTTLAPAASGGSRDPAVELVKRLRDSGAATSGATGSDDETDGAAWIARQLELAAKGRTPVVVTVRMPDGSDVELRLEPTSVAGGRLRARDPRADLERTLPLRSITAVVPLD</sequence>
<organism evidence="2 3">
    <name type="scientific">Schumannella soli</name>
    <dbReference type="NCBI Taxonomy" id="2590779"/>
    <lineage>
        <taxon>Bacteria</taxon>
        <taxon>Bacillati</taxon>
        <taxon>Actinomycetota</taxon>
        <taxon>Actinomycetes</taxon>
        <taxon>Micrococcales</taxon>
        <taxon>Microbacteriaceae</taxon>
        <taxon>Schumannella</taxon>
    </lineage>
</organism>